<dbReference type="RefSeq" id="WP_278199853.1">
    <property type="nucleotide sequence ID" value="NZ_JAOWLO010000002.1"/>
</dbReference>
<name>A0AB35KAE4_9LACT</name>
<reference evidence="1" key="2">
    <citation type="journal article" date="2023" name="Food Microbiol.">
        <title>Evaluation of the fermentation potential of lactic acid bacteria isolated from herbs, fruits and vegetables as starter cultures in nut-based milk alternatives.</title>
        <authorList>
            <person name="Huang W."/>
            <person name="Dong A."/>
            <person name="Pham H.T."/>
            <person name="Zhou C."/>
            <person name="Huo Z."/>
            <person name="Watjen A.P."/>
            <person name="Prakash S."/>
            <person name="Bang-Berthelsen C.H."/>
            <person name="Turner M.S."/>
        </authorList>
    </citation>
    <scope>NUCLEOTIDE SEQUENCE</scope>
    <source>
        <strain evidence="1">593</strain>
    </source>
</reference>
<evidence type="ECO:0000313" key="1">
    <source>
        <dbReference type="EMBL" id="MDG5048345.1"/>
    </source>
</evidence>
<organism evidence="1 2">
    <name type="scientific">Lactococcus lactis</name>
    <dbReference type="NCBI Taxonomy" id="1358"/>
    <lineage>
        <taxon>Bacteria</taxon>
        <taxon>Bacillati</taxon>
        <taxon>Bacillota</taxon>
        <taxon>Bacilli</taxon>
        <taxon>Lactobacillales</taxon>
        <taxon>Streptococcaceae</taxon>
        <taxon>Lactococcus</taxon>
    </lineage>
</organism>
<evidence type="ECO:0000313" key="2">
    <source>
        <dbReference type="Proteomes" id="UP001152820"/>
    </source>
</evidence>
<accession>A0AB35KAE4</accession>
<dbReference type="AlphaFoldDB" id="A0AB35KAE4"/>
<proteinExistence type="predicted"/>
<comment type="caution">
    <text evidence="1">The sequence shown here is derived from an EMBL/GenBank/DDBJ whole genome shotgun (WGS) entry which is preliminary data.</text>
</comment>
<sequence length="116" mass="12864">MKKESKALNLAKCLIINEGWVSMPLDVAESIAMEAVNKGYIDAWQHLELDKEVFGNCITDKDGGNAGEVPVIDACEFLRKFASFSGTDEWGNHKSKITRCGDIDILVDDIEEQSNE</sequence>
<protein>
    <recommendedName>
        <fullName evidence="3">Prophage protein</fullName>
    </recommendedName>
</protein>
<reference evidence="1" key="1">
    <citation type="submission" date="2022-10" db="EMBL/GenBank/DDBJ databases">
        <authorList>
            <person name="Turner M.S."/>
            <person name="Huang W."/>
        </authorList>
    </citation>
    <scope>NUCLEOTIDE SEQUENCE</scope>
    <source>
        <strain evidence="1">593</strain>
    </source>
</reference>
<evidence type="ECO:0008006" key="3">
    <source>
        <dbReference type="Google" id="ProtNLM"/>
    </source>
</evidence>
<dbReference type="EMBL" id="JAOWLO010000002">
    <property type="protein sequence ID" value="MDG5048345.1"/>
    <property type="molecule type" value="Genomic_DNA"/>
</dbReference>
<dbReference type="Proteomes" id="UP001152820">
    <property type="component" value="Unassembled WGS sequence"/>
</dbReference>
<gene>
    <name evidence="1" type="ORF">OGZ38_04160</name>
</gene>